<dbReference type="Gene3D" id="3.30.1330.100">
    <property type="entry name" value="CofE-like"/>
    <property type="match status" value="1"/>
</dbReference>
<dbReference type="PANTHER" id="PTHR47917:SF1">
    <property type="entry name" value="COENZYME F420:L-GLUTAMATE LIGASE"/>
    <property type="match status" value="1"/>
</dbReference>
<dbReference type="Gene3D" id="3.90.1660.10">
    <property type="entry name" value="CofE-like domain"/>
    <property type="match status" value="1"/>
</dbReference>
<evidence type="ECO:0000313" key="3">
    <source>
        <dbReference type="Proteomes" id="UP000229176"/>
    </source>
</evidence>
<dbReference type="AlphaFoldDB" id="A0A2H0CHA5"/>
<organism evidence="2 3">
    <name type="scientific">Candidatus Nomurabacteria bacterium CG22_combo_CG10-13_8_21_14_all_32_8</name>
    <dbReference type="NCBI Taxonomy" id="1974732"/>
    <lineage>
        <taxon>Bacteria</taxon>
        <taxon>Candidatus Nomuraibacteriota</taxon>
    </lineage>
</organism>
<feature type="domain" description="Coenzyme F420:L-glutamate ligase-like" evidence="1">
    <location>
        <begin position="15"/>
        <end position="207"/>
    </location>
</feature>
<dbReference type="InterPro" id="IPR002847">
    <property type="entry name" value="F420-0_gamma-glut_ligase-dom"/>
</dbReference>
<dbReference type="GO" id="GO:0052618">
    <property type="term" value="F:coenzyme F420-0:L-glutamate ligase activity"/>
    <property type="evidence" value="ECO:0007669"/>
    <property type="project" value="TreeGrafter"/>
</dbReference>
<protein>
    <recommendedName>
        <fullName evidence="1">Coenzyme F420:L-glutamate ligase-like domain-containing protein</fullName>
    </recommendedName>
</protein>
<evidence type="ECO:0000259" key="1">
    <source>
        <dbReference type="Pfam" id="PF01996"/>
    </source>
</evidence>
<comment type="caution">
    <text evidence="2">The sequence shown here is derived from an EMBL/GenBank/DDBJ whole genome shotgun (WGS) entry which is preliminary data.</text>
</comment>
<name>A0A2H0CHA5_9BACT</name>
<dbReference type="Pfam" id="PF01996">
    <property type="entry name" value="F420_ligase"/>
    <property type="match status" value="1"/>
</dbReference>
<sequence>MYRGQVKITMRIKVVKTKIFKEDENLLKFILKYIKRIPENSVLVITSKIVALSEGRVVLYKNKAQKIKLIKEESDFAIKTKLTWLTIKDGMVMSSAGIDESNAKGKLILLPKDSFQFAKKIREDLKKIFKIKNLGILITDSRIFPLRAGIVGVSLGYAGFKGIRDYRGKKDIFGRVLKMSRTDVADSLATSAVLCMGEGKEQQPLTLMTDVPIEFANKINKKELLINPKDDLYLPLFGSILKGRR</sequence>
<evidence type="ECO:0000313" key="2">
    <source>
        <dbReference type="EMBL" id="PIP69296.1"/>
    </source>
</evidence>
<reference evidence="2 3" key="1">
    <citation type="submission" date="2017-09" db="EMBL/GenBank/DDBJ databases">
        <title>Depth-based differentiation of microbial function through sediment-hosted aquifers and enrichment of novel symbionts in the deep terrestrial subsurface.</title>
        <authorList>
            <person name="Probst A.J."/>
            <person name="Ladd B."/>
            <person name="Jarett J.K."/>
            <person name="Geller-Mcgrath D.E."/>
            <person name="Sieber C.M."/>
            <person name="Emerson J.B."/>
            <person name="Anantharaman K."/>
            <person name="Thomas B.C."/>
            <person name="Malmstrom R."/>
            <person name="Stieglmeier M."/>
            <person name="Klingl A."/>
            <person name="Woyke T."/>
            <person name="Ryan C.M."/>
            <person name="Banfield J.F."/>
        </authorList>
    </citation>
    <scope>NUCLEOTIDE SEQUENCE [LARGE SCALE GENOMIC DNA]</scope>
    <source>
        <strain evidence="2">CG22_combo_CG10-13_8_21_14_all_32_8</strain>
    </source>
</reference>
<dbReference type="EMBL" id="PCTI01000001">
    <property type="protein sequence ID" value="PIP69296.1"/>
    <property type="molecule type" value="Genomic_DNA"/>
</dbReference>
<dbReference type="Proteomes" id="UP000229176">
    <property type="component" value="Unassembled WGS sequence"/>
</dbReference>
<gene>
    <name evidence="2" type="ORF">COW91_00180</name>
</gene>
<dbReference type="SUPFAM" id="SSF144010">
    <property type="entry name" value="CofE-like"/>
    <property type="match status" value="1"/>
</dbReference>
<accession>A0A2H0CHA5</accession>
<dbReference type="PANTHER" id="PTHR47917">
    <property type="match status" value="1"/>
</dbReference>
<proteinExistence type="predicted"/>